<feature type="domain" description="tRNA synthetases class I (E and Q) anti-codon binding" evidence="13">
    <location>
        <begin position="463"/>
        <end position="535"/>
    </location>
</feature>
<dbReference type="CDD" id="cd00807">
    <property type="entry name" value="GlnRS_core"/>
    <property type="match status" value="1"/>
</dbReference>
<evidence type="ECO:0000313" key="15">
    <source>
        <dbReference type="Proteomes" id="UP000886476"/>
    </source>
</evidence>
<evidence type="ECO:0000256" key="6">
    <source>
        <dbReference type="ARBA" id="ARBA00022917"/>
    </source>
</evidence>
<evidence type="ECO:0000256" key="4">
    <source>
        <dbReference type="ARBA" id="ARBA00022741"/>
    </source>
</evidence>
<dbReference type="Proteomes" id="UP000886476">
    <property type="component" value="Unassembled WGS sequence"/>
</dbReference>
<dbReference type="InterPro" id="IPR020061">
    <property type="entry name" value="Glu_tRNA_lig_a-bdl"/>
</dbReference>
<dbReference type="InterPro" id="IPR014729">
    <property type="entry name" value="Rossmann-like_a/b/a_fold"/>
</dbReference>
<dbReference type="SUPFAM" id="SSF50715">
    <property type="entry name" value="Ribosomal protein L25-like"/>
    <property type="match status" value="1"/>
</dbReference>
<feature type="binding site" evidence="9">
    <location>
        <position position="73"/>
    </location>
    <ligand>
        <name>L-glutamine</name>
        <dbReference type="ChEBI" id="CHEBI:58359"/>
    </ligand>
</feature>
<comment type="caution">
    <text evidence="9">Lacks conserved residue(s) required for the propagation of feature annotation.</text>
</comment>
<dbReference type="NCBIfam" id="TIGR00440">
    <property type="entry name" value="glnS"/>
    <property type="match status" value="1"/>
</dbReference>
<name>A0ABX2C8Z8_9BRAD</name>
<dbReference type="InterPro" id="IPR000924">
    <property type="entry name" value="Glu/Gln-tRNA-synth"/>
</dbReference>
<evidence type="ECO:0000313" key="14">
    <source>
        <dbReference type="EMBL" id="NPU64508.1"/>
    </source>
</evidence>
<comment type="subunit">
    <text evidence="9">Monomer.</text>
</comment>
<feature type="short sequence motif" description="'KMSKS' region" evidence="9">
    <location>
        <begin position="274"/>
        <end position="278"/>
    </location>
</feature>
<dbReference type="InterPro" id="IPR020058">
    <property type="entry name" value="Glu/Gln-tRNA-synth_Ib_cat-dom"/>
</dbReference>
<evidence type="ECO:0000259" key="12">
    <source>
        <dbReference type="Pfam" id="PF03950"/>
    </source>
</evidence>
<gene>
    <name evidence="9" type="primary">glnS</name>
    <name evidence="14" type="ORF">HL667_05805</name>
</gene>
<keyword evidence="3 9" id="KW-0436">Ligase</keyword>
<evidence type="ECO:0000256" key="1">
    <source>
        <dbReference type="ARBA" id="ARBA00005594"/>
    </source>
</evidence>
<evidence type="ECO:0000256" key="9">
    <source>
        <dbReference type="HAMAP-Rule" id="MF_00126"/>
    </source>
</evidence>
<dbReference type="SUPFAM" id="SSF52374">
    <property type="entry name" value="Nucleotidylyl transferase"/>
    <property type="match status" value="1"/>
</dbReference>
<comment type="caution">
    <text evidence="14">The sequence shown here is derived from an EMBL/GenBank/DDBJ whole genome shotgun (WGS) entry which is preliminary data.</text>
</comment>
<dbReference type="EC" id="6.1.1.18" evidence="9"/>
<comment type="subcellular location">
    <subcellularLocation>
        <location evidence="9">Cytoplasm</location>
    </subcellularLocation>
</comment>
<comment type="similarity">
    <text evidence="1 9 10">Belongs to the class-I aminoacyl-tRNA synthetase family.</text>
</comment>
<keyword evidence="2 9" id="KW-0963">Cytoplasm</keyword>
<keyword evidence="4 9" id="KW-0547">Nucleotide-binding</keyword>
<dbReference type="GO" id="GO:0016874">
    <property type="term" value="F:ligase activity"/>
    <property type="evidence" value="ECO:0007669"/>
    <property type="project" value="UniProtKB-KW"/>
</dbReference>
<dbReference type="PANTHER" id="PTHR43097">
    <property type="entry name" value="GLUTAMINE-TRNA LIGASE"/>
    <property type="match status" value="1"/>
</dbReference>
<comment type="catalytic activity">
    <reaction evidence="8 9">
        <text>tRNA(Gln) + L-glutamine + ATP = L-glutaminyl-tRNA(Gln) + AMP + diphosphate</text>
        <dbReference type="Rhea" id="RHEA:20121"/>
        <dbReference type="Rhea" id="RHEA-COMP:9662"/>
        <dbReference type="Rhea" id="RHEA-COMP:9681"/>
        <dbReference type="ChEBI" id="CHEBI:30616"/>
        <dbReference type="ChEBI" id="CHEBI:33019"/>
        <dbReference type="ChEBI" id="CHEBI:58359"/>
        <dbReference type="ChEBI" id="CHEBI:78442"/>
        <dbReference type="ChEBI" id="CHEBI:78521"/>
        <dbReference type="ChEBI" id="CHEBI:456215"/>
        <dbReference type="EC" id="6.1.1.18"/>
    </reaction>
</comment>
<dbReference type="InterPro" id="IPR004514">
    <property type="entry name" value="Gln-tRNA-synth"/>
</dbReference>
<dbReference type="PANTHER" id="PTHR43097:SF5">
    <property type="entry name" value="GLUTAMATE--TRNA LIGASE"/>
    <property type="match status" value="1"/>
</dbReference>
<keyword evidence="5 9" id="KW-0067">ATP-binding</keyword>
<evidence type="ECO:0000256" key="10">
    <source>
        <dbReference type="RuleBase" id="RU363037"/>
    </source>
</evidence>
<organism evidence="14 15">
    <name type="scientific">Bradyrhizobium aeschynomenes</name>
    <dbReference type="NCBI Taxonomy" id="2734909"/>
    <lineage>
        <taxon>Bacteria</taxon>
        <taxon>Pseudomonadati</taxon>
        <taxon>Pseudomonadota</taxon>
        <taxon>Alphaproteobacteria</taxon>
        <taxon>Hyphomicrobiales</taxon>
        <taxon>Nitrobacteraceae</taxon>
        <taxon>Bradyrhizobium</taxon>
    </lineage>
</organism>
<accession>A0ABX2C8Z8</accession>
<reference evidence="14" key="1">
    <citation type="submission" date="2020-05" db="EMBL/GenBank/DDBJ databases">
        <title>Nod-independent and nitrogen-fixing Bradyrhizobium aeschynomene sp. nov. isolated from nodules of Aeschynomene indica.</title>
        <authorList>
            <person name="Zhang Z."/>
        </authorList>
    </citation>
    <scope>NUCLEOTIDE SEQUENCE</scope>
    <source>
        <strain evidence="14">83012</strain>
    </source>
</reference>
<dbReference type="RefSeq" id="WP_172109549.1">
    <property type="nucleotide sequence ID" value="NZ_JABFDN010000001.1"/>
</dbReference>
<feature type="binding site" evidence="9">
    <location>
        <position position="237"/>
    </location>
    <ligand>
        <name>ATP</name>
        <dbReference type="ChEBI" id="CHEBI:30616"/>
    </ligand>
</feature>
<feature type="binding site" evidence="9">
    <location>
        <begin position="47"/>
        <end position="53"/>
    </location>
    <ligand>
        <name>ATP</name>
        <dbReference type="ChEBI" id="CHEBI:30616"/>
    </ligand>
</feature>
<dbReference type="NCBIfam" id="NF011291">
    <property type="entry name" value="PRK14703.1"/>
    <property type="match status" value="1"/>
</dbReference>
<dbReference type="Gene3D" id="3.90.800.10">
    <property type="entry name" value="Glutamyl-tRNA Synthetase, Domain 3"/>
    <property type="match status" value="1"/>
</dbReference>
<dbReference type="InterPro" id="IPR050132">
    <property type="entry name" value="Gln/Glu-tRNA_Ligase"/>
</dbReference>
<dbReference type="HAMAP" id="MF_00126">
    <property type="entry name" value="Gln_tRNA_synth"/>
    <property type="match status" value="1"/>
</dbReference>
<protein>
    <recommendedName>
        <fullName evidence="9">Glutamine--tRNA ligase</fullName>
        <ecNumber evidence="9">6.1.1.18</ecNumber>
    </recommendedName>
    <alternativeName>
        <fullName evidence="9">Glutaminyl-tRNA synthetase</fullName>
        <shortName evidence="9">GlnRS</shortName>
    </alternativeName>
</protein>
<keyword evidence="7 9" id="KW-0030">Aminoacyl-tRNA synthetase</keyword>
<evidence type="ECO:0000259" key="13">
    <source>
        <dbReference type="Pfam" id="PF20974"/>
    </source>
</evidence>
<dbReference type="InterPro" id="IPR001412">
    <property type="entry name" value="aa-tRNA-synth_I_CS"/>
</dbReference>
<dbReference type="PROSITE" id="PS00178">
    <property type="entry name" value="AA_TRNA_LIGASE_I"/>
    <property type="match status" value="1"/>
</dbReference>
<evidence type="ECO:0000256" key="8">
    <source>
        <dbReference type="ARBA" id="ARBA00048270"/>
    </source>
</evidence>
<evidence type="ECO:0000256" key="2">
    <source>
        <dbReference type="ARBA" id="ARBA00022490"/>
    </source>
</evidence>
<dbReference type="Gene3D" id="1.10.1160.10">
    <property type="entry name" value="Glutamyl-trna Synthetase, Domain 2"/>
    <property type="match status" value="1"/>
</dbReference>
<evidence type="ECO:0000259" key="11">
    <source>
        <dbReference type="Pfam" id="PF00749"/>
    </source>
</evidence>
<keyword evidence="6 9" id="KW-0648">Protein biosynthesis</keyword>
<dbReference type="Gene3D" id="2.40.240.10">
    <property type="entry name" value="Ribosomal Protein L25, Chain P"/>
    <property type="match status" value="3"/>
</dbReference>
<dbReference type="EMBL" id="JABFDN010000001">
    <property type="protein sequence ID" value="NPU64508.1"/>
    <property type="molecule type" value="Genomic_DNA"/>
</dbReference>
<feature type="binding site" evidence="9">
    <location>
        <begin position="275"/>
        <end position="277"/>
    </location>
    <ligand>
        <name>ATP</name>
        <dbReference type="ChEBI" id="CHEBI:30616"/>
    </ligand>
</feature>
<evidence type="ECO:0000256" key="5">
    <source>
        <dbReference type="ARBA" id="ARBA00022840"/>
    </source>
</evidence>
<dbReference type="InterPro" id="IPR020059">
    <property type="entry name" value="Glu/Gln-tRNA-synth_Ib_codon-bd"/>
</dbReference>
<feature type="binding site" evidence="9">
    <location>
        <begin position="267"/>
        <end position="268"/>
    </location>
    <ligand>
        <name>ATP</name>
        <dbReference type="ChEBI" id="CHEBI:30616"/>
    </ligand>
</feature>
<dbReference type="PRINTS" id="PR00987">
    <property type="entry name" value="TRNASYNTHGLU"/>
</dbReference>
<evidence type="ECO:0000256" key="7">
    <source>
        <dbReference type="ARBA" id="ARBA00023146"/>
    </source>
</evidence>
<dbReference type="Gene3D" id="3.40.50.620">
    <property type="entry name" value="HUPs"/>
    <property type="match status" value="1"/>
</dbReference>
<dbReference type="InterPro" id="IPR049437">
    <property type="entry name" value="tRNA-synt_1c_C2"/>
</dbReference>
<feature type="binding site" evidence="9">
    <location>
        <begin position="41"/>
        <end position="43"/>
    </location>
    <ligand>
        <name>ATP</name>
        <dbReference type="ChEBI" id="CHEBI:30616"/>
    </ligand>
</feature>
<dbReference type="InterPro" id="IPR022861">
    <property type="entry name" value="Gln_tRNA_ligase_bac"/>
</dbReference>
<sequence>MTTTTDTATTAEAGRDFIRDIVQADLDSGRHKTIVTRFPPEPNGYLHIGHAKSIGLNFGIAREFGGRCNLRFDDTNPTKEEQEYIDSIQADVRWLGYDWGDNLFYASDYFERLYEWAEGLIKAGLAYVDDQTQEEIRLSRGTLTEPGKNSPFRDRSVEENLDLFRRMKAGEFPNGARVLRAKIDMAAGNINLRDPVLYRILHAHHPRTGDTWKIYPSYDYAHGQSDAIEGVTHSICTLEFEDHRPLYEWFLDKLPVPSHPRQYEFARLNLTYTLLSKRVLTRLVQDGHVSGWNDPRMPTVAGLKRRGVPPAAVREFIKRIGIAKANSVVDVGMLEFCIREELNRTAQRRMAVLRPLKVVIENYPEGQVEELEAINHPDDPSAGTRRIAFGRELYIEQDDFMENPPKKFFRLSPGSEVRLRYAYFIKCREVIKNDAGEIVELRCTYDPATKGGNAPDGRKVKATMHWLSAAQSRVAEIRIYNQLFANPSPNAADFTADLNPNSLEVLTDARIEPAIAESNSDEPMQFERQGYFVRDPDSTPDKLVFNRTIGLRDTFAKEVAKG</sequence>
<proteinExistence type="inferred from homology"/>
<dbReference type="InterPro" id="IPR020056">
    <property type="entry name" value="Rbsml_bL25/Gln-tRNA_synth_N"/>
</dbReference>
<dbReference type="Pfam" id="PF20974">
    <property type="entry name" value="tRNA-synt_1c_C2"/>
    <property type="match status" value="1"/>
</dbReference>
<keyword evidence="15" id="KW-1185">Reference proteome</keyword>
<feature type="domain" description="Glutamyl/glutaminyl-tRNA synthetase class Ib catalytic" evidence="11">
    <location>
        <begin position="34"/>
        <end position="343"/>
    </location>
</feature>
<feature type="short sequence motif" description="'HIGH' region" evidence="9">
    <location>
        <begin position="40"/>
        <end position="50"/>
    </location>
</feature>
<evidence type="ECO:0000256" key="3">
    <source>
        <dbReference type="ARBA" id="ARBA00022598"/>
    </source>
</evidence>
<dbReference type="Pfam" id="PF00749">
    <property type="entry name" value="tRNA-synt_1c"/>
    <property type="match status" value="1"/>
</dbReference>
<feature type="domain" description="Glutamyl/glutaminyl-tRNA synthetase class Ib anti-codon binding" evidence="12">
    <location>
        <begin position="346"/>
        <end position="446"/>
    </location>
</feature>
<feature type="binding site" evidence="9">
    <location>
        <position position="218"/>
    </location>
    <ligand>
        <name>L-glutamine</name>
        <dbReference type="ChEBI" id="CHEBI:58359"/>
    </ligand>
</feature>
<dbReference type="Pfam" id="PF03950">
    <property type="entry name" value="tRNA-synt_1c_C"/>
    <property type="match status" value="1"/>
</dbReference>
<dbReference type="InterPro" id="IPR011035">
    <property type="entry name" value="Ribosomal_bL25/Gln-tRNA_synth"/>
</dbReference>